<dbReference type="RefSeq" id="WP_116039269.1">
    <property type="nucleotide sequence ID" value="NZ_QRDX01000001.1"/>
</dbReference>
<dbReference type="InterPro" id="IPR018062">
    <property type="entry name" value="HTH_AraC-typ_CS"/>
</dbReference>
<dbReference type="PROSITE" id="PS00041">
    <property type="entry name" value="HTH_ARAC_FAMILY_1"/>
    <property type="match status" value="1"/>
</dbReference>
<feature type="domain" description="HTH araC/xylS-type" evidence="4">
    <location>
        <begin position="203"/>
        <end position="301"/>
    </location>
</feature>
<proteinExistence type="predicted"/>
<dbReference type="OrthoDB" id="9813413at2"/>
<keyword evidence="2" id="KW-0238">DNA-binding</keyword>
<dbReference type="InterPro" id="IPR020449">
    <property type="entry name" value="Tscrpt_reg_AraC-type_HTH"/>
</dbReference>
<dbReference type="Pfam" id="PF12833">
    <property type="entry name" value="HTH_18"/>
    <property type="match status" value="1"/>
</dbReference>
<keyword evidence="3" id="KW-0804">Transcription</keyword>
<dbReference type="AlphaFoldDB" id="A0A3D9HN64"/>
<dbReference type="SUPFAM" id="SSF51215">
    <property type="entry name" value="Regulatory protein AraC"/>
    <property type="match status" value="1"/>
</dbReference>
<protein>
    <submittedName>
        <fullName evidence="5">AraC family transcriptional regulator</fullName>
    </submittedName>
</protein>
<dbReference type="PANTHER" id="PTHR43280">
    <property type="entry name" value="ARAC-FAMILY TRANSCRIPTIONAL REGULATOR"/>
    <property type="match status" value="1"/>
</dbReference>
<dbReference type="GO" id="GO:0003700">
    <property type="term" value="F:DNA-binding transcription factor activity"/>
    <property type="evidence" value="ECO:0007669"/>
    <property type="project" value="InterPro"/>
</dbReference>
<dbReference type="Proteomes" id="UP000256629">
    <property type="component" value="Unassembled WGS sequence"/>
</dbReference>
<evidence type="ECO:0000256" key="3">
    <source>
        <dbReference type="ARBA" id="ARBA00023163"/>
    </source>
</evidence>
<dbReference type="InterPro" id="IPR037923">
    <property type="entry name" value="HTH-like"/>
</dbReference>
<evidence type="ECO:0000313" key="5">
    <source>
        <dbReference type="EMBL" id="RED50336.1"/>
    </source>
</evidence>
<keyword evidence="1" id="KW-0805">Transcription regulation</keyword>
<dbReference type="Pfam" id="PF02311">
    <property type="entry name" value="AraC_binding"/>
    <property type="match status" value="1"/>
</dbReference>
<dbReference type="PRINTS" id="PR00032">
    <property type="entry name" value="HTHARAC"/>
</dbReference>
<dbReference type="Gene3D" id="2.60.120.280">
    <property type="entry name" value="Regulatory protein AraC"/>
    <property type="match status" value="1"/>
</dbReference>
<dbReference type="InterPro" id="IPR009057">
    <property type="entry name" value="Homeodomain-like_sf"/>
</dbReference>
<reference evidence="5 6" key="1">
    <citation type="submission" date="2018-07" db="EMBL/GenBank/DDBJ databases">
        <title>Genomic Encyclopedia of Type Strains, Phase III (KMG-III): the genomes of soil and plant-associated and newly described type strains.</title>
        <authorList>
            <person name="Whitman W."/>
        </authorList>
    </citation>
    <scope>NUCLEOTIDE SEQUENCE [LARGE SCALE GENOMIC DNA]</scope>
    <source>
        <strain evidence="5 6">CECT 8487</strain>
    </source>
</reference>
<dbReference type="SUPFAM" id="SSF46689">
    <property type="entry name" value="Homeodomain-like"/>
    <property type="match status" value="2"/>
</dbReference>
<gene>
    <name evidence="5" type="ORF">DFQ02_101364</name>
</gene>
<dbReference type="PANTHER" id="PTHR43280:SF30">
    <property type="entry name" value="MMSAB OPERON REGULATORY PROTEIN"/>
    <property type="match status" value="1"/>
</dbReference>
<evidence type="ECO:0000256" key="1">
    <source>
        <dbReference type="ARBA" id="ARBA00023015"/>
    </source>
</evidence>
<evidence type="ECO:0000259" key="4">
    <source>
        <dbReference type="PROSITE" id="PS01124"/>
    </source>
</evidence>
<evidence type="ECO:0000313" key="6">
    <source>
        <dbReference type="Proteomes" id="UP000256629"/>
    </source>
</evidence>
<organism evidence="5 6">
    <name type="scientific">Seonamhaeicola aphaedonensis</name>
    <dbReference type="NCBI Taxonomy" id="1461338"/>
    <lineage>
        <taxon>Bacteria</taxon>
        <taxon>Pseudomonadati</taxon>
        <taxon>Bacteroidota</taxon>
        <taxon>Flavobacteriia</taxon>
        <taxon>Flavobacteriales</taxon>
        <taxon>Flavobacteriaceae</taxon>
    </lineage>
</organism>
<name>A0A3D9HN64_9FLAO</name>
<dbReference type="PROSITE" id="PS01124">
    <property type="entry name" value="HTH_ARAC_FAMILY_2"/>
    <property type="match status" value="1"/>
</dbReference>
<dbReference type="CDD" id="cd06986">
    <property type="entry name" value="cupin_MmsR-like_N"/>
    <property type="match status" value="1"/>
</dbReference>
<dbReference type="SMART" id="SM00342">
    <property type="entry name" value="HTH_ARAC"/>
    <property type="match status" value="1"/>
</dbReference>
<comment type="caution">
    <text evidence="5">The sequence shown here is derived from an EMBL/GenBank/DDBJ whole genome shotgun (WGS) entry which is preliminary data.</text>
</comment>
<accession>A0A3D9HN64</accession>
<dbReference type="EMBL" id="QRDX01000001">
    <property type="protein sequence ID" value="RED50336.1"/>
    <property type="molecule type" value="Genomic_DNA"/>
</dbReference>
<sequence length="304" mass="36226">MTKKTESDTTDDLTLKEGFVGQKMIAFHKSIINISKVNDITKNFYVSDLGYYPRAHHHYRMRKKGANQYIFIYCTKGKGEIYINNEKTEINPNQFFIIPKKVKHEYKAFNNDPWSIYWFHFNGPLADELYKRYESTQIKNYKNIPFSLERINSFEKIFNLFNSTYLENHIEYANLLSLNFISYFVYHDFEYSIKSNSDDTIVNSIIKHLLDNLEKKFTLDEIASKFNYSKSYLHTKFKAKTGYPLLVFFNLKKVQKACELLNYTDLSIKEISFEVGFEDPLYFSRIFKNFMGKSPRNYKQSLHK</sequence>
<keyword evidence="6" id="KW-1185">Reference proteome</keyword>
<dbReference type="InterPro" id="IPR018060">
    <property type="entry name" value="HTH_AraC"/>
</dbReference>
<dbReference type="GO" id="GO:0043565">
    <property type="term" value="F:sequence-specific DNA binding"/>
    <property type="evidence" value="ECO:0007669"/>
    <property type="project" value="InterPro"/>
</dbReference>
<dbReference type="Gene3D" id="1.10.10.60">
    <property type="entry name" value="Homeodomain-like"/>
    <property type="match status" value="2"/>
</dbReference>
<evidence type="ECO:0000256" key="2">
    <source>
        <dbReference type="ARBA" id="ARBA00023125"/>
    </source>
</evidence>
<dbReference type="InterPro" id="IPR003313">
    <property type="entry name" value="AraC-bd"/>
</dbReference>